<gene>
    <name evidence="3" type="ORF">PO250_01375</name>
</gene>
<protein>
    <submittedName>
        <fullName evidence="3">Uncharacterized protein</fullName>
    </submittedName>
</protein>
<keyword evidence="2" id="KW-1133">Transmembrane helix</keyword>
<dbReference type="RefSeq" id="WP_272225715.1">
    <property type="nucleotide sequence ID" value="NZ_JAQONE010000003.1"/>
</dbReference>
<feature type="compositionally biased region" description="Basic and acidic residues" evidence="1">
    <location>
        <begin position="129"/>
        <end position="150"/>
    </location>
</feature>
<reference evidence="3" key="1">
    <citation type="submission" date="2023-01" db="EMBL/GenBank/DDBJ databases">
        <title>Genome analysis of 13 Lactobacillus isolated from gut of wild boar.</title>
        <authorList>
            <person name="Papp P."/>
            <person name="Libisch B."/>
            <person name="Nagy T."/>
            <person name="Olasz F."/>
        </authorList>
    </citation>
    <scope>NUCLEOTIDE SEQUENCE</scope>
    <source>
        <strain evidence="3">F146</strain>
    </source>
</reference>
<accession>A0AAJ1M897</accession>
<name>A0AAJ1M897_LIMMU</name>
<evidence type="ECO:0000256" key="2">
    <source>
        <dbReference type="SAM" id="Phobius"/>
    </source>
</evidence>
<comment type="caution">
    <text evidence="3">The sequence shown here is derived from an EMBL/GenBank/DDBJ whole genome shotgun (WGS) entry which is preliminary data.</text>
</comment>
<dbReference type="Proteomes" id="UP001220670">
    <property type="component" value="Unassembled WGS sequence"/>
</dbReference>
<dbReference type="AlphaFoldDB" id="A0AAJ1M897"/>
<sequence>MVNLKNETTNQVKQCKLGWSWTVFFFSFWPMLFRQDWIYLICYAAWEVIGNTIAFSNDGAFITVSSADFIIRIVMSVMYNTLYVKGLLKKGWKPADEASKKLMQAKGIVLTESAKSAEKAANQSVETPVKSESESVEKPAEKSETQDADK</sequence>
<keyword evidence="2" id="KW-0812">Transmembrane</keyword>
<evidence type="ECO:0000313" key="3">
    <source>
        <dbReference type="EMBL" id="MDC2828987.1"/>
    </source>
</evidence>
<proteinExistence type="predicted"/>
<evidence type="ECO:0000256" key="1">
    <source>
        <dbReference type="SAM" id="MobiDB-lite"/>
    </source>
</evidence>
<feature type="transmembrane region" description="Helical" evidence="2">
    <location>
        <begin position="61"/>
        <end position="83"/>
    </location>
</feature>
<feature type="region of interest" description="Disordered" evidence="1">
    <location>
        <begin position="117"/>
        <end position="150"/>
    </location>
</feature>
<evidence type="ECO:0000313" key="4">
    <source>
        <dbReference type="Proteomes" id="UP001220670"/>
    </source>
</evidence>
<dbReference type="EMBL" id="JAQONE010000003">
    <property type="protein sequence ID" value="MDC2828987.1"/>
    <property type="molecule type" value="Genomic_DNA"/>
</dbReference>
<keyword evidence="2" id="KW-0472">Membrane</keyword>
<organism evidence="3 4">
    <name type="scientific">Limosilactobacillus mucosae</name>
    <name type="common">Lactobacillus mucosae</name>
    <dbReference type="NCBI Taxonomy" id="97478"/>
    <lineage>
        <taxon>Bacteria</taxon>
        <taxon>Bacillati</taxon>
        <taxon>Bacillota</taxon>
        <taxon>Bacilli</taxon>
        <taxon>Lactobacillales</taxon>
        <taxon>Lactobacillaceae</taxon>
        <taxon>Limosilactobacillus</taxon>
    </lineage>
</organism>